<sequence length="149" mass="16445">MLLREQTVLAMDPDSPVDVVAAAMETTASGAILQEIKITDVEEGASYTDETVVPNSVSINLLDDSSPKHVIHEEPRGEYLHVMEFSIELGIGISDEQIGMIDRVIEFDKKSVNISEEIGTGQIVKKLQKCFLNLGMSLGTWIDVLKKRE</sequence>
<accession>A0ABR2RX56</accession>
<proteinExistence type="predicted"/>
<organism evidence="1 2">
    <name type="scientific">Hibiscus sabdariffa</name>
    <name type="common">roselle</name>
    <dbReference type="NCBI Taxonomy" id="183260"/>
    <lineage>
        <taxon>Eukaryota</taxon>
        <taxon>Viridiplantae</taxon>
        <taxon>Streptophyta</taxon>
        <taxon>Embryophyta</taxon>
        <taxon>Tracheophyta</taxon>
        <taxon>Spermatophyta</taxon>
        <taxon>Magnoliopsida</taxon>
        <taxon>eudicotyledons</taxon>
        <taxon>Gunneridae</taxon>
        <taxon>Pentapetalae</taxon>
        <taxon>rosids</taxon>
        <taxon>malvids</taxon>
        <taxon>Malvales</taxon>
        <taxon>Malvaceae</taxon>
        <taxon>Malvoideae</taxon>
        <taxon>Hibiscus</taxon>
    </lineage>
</organism>
<gene>
    <name evidence="1" type="ORF">V6N11_079971</name>
</gene>
<dbReference type="Proteomes" id="UP001396334">
    <property type="component" value="Unassembled WGS sequence"/>
</dbReference>
<evidence type="ECO:0000313" key="2">
    <source>
        <dbReference type="Proteomes" id="UP001396334"/>
    </source>
</evidence>
<reference evidence="1 2" key="1">
    <citation type="journal article" date="2024" name="G3 (Bethesda)">
        <title>Genome assembly of Hibiscus sabdariffa L. provides insights into metabolisms of medicinal natural products.</title>
        <authorList>
            <person name="Kim T."/>
        </authorList>
    </citation>
    <scope>NUCLEOTIDE SEQUENCE [LARGE SCALE GENOMIC DNA]</scope>
    <source>
        <strain evidence="1">TK-2024</strain>
        <tissue evidence="1">Old leaves</tissue>
    </source>
</reference>
<keyword evidence="2" id="KW-1185">Reference proteome</keyword>
<comment type="caution">
    <text evidence="1">The sequence shown here is derived from an EMBL/GenBank/DDBJ whole genome shotgun (WGS) entry which is preliminary data.</text>
</comment>
<name>A0ABR2RX56_9ROSI</name>
<evidence type="ECO:0000313" key="1">
    <source>
        <dbReference type="EMBL" id="KAK9017492.1"/>
    </source>
</evidence>
<dbReference type="EMBL" id="JBBPBN010000020">
    <property type="protein sequence ID" value="KAK9017492.1"/>
    <property type="molecule type" value="Genomic_DNA"/>
</dbReference>
<protein>
    <submittedName>
        <fullName evidence="1">Uncharacterized protein</fullName>
    </submittedName>
</protein>